<dbReference type="OrthoDB" id="693588at2759"/>
<dbReference type="Pfam" id="PF00646">
    <property type="entry name" value="F-box"/>
    <property type="match status" value="1"/>
</dbReference>
<keyword evidence="3" id="KW-1185">Reference proteome</keyword>
<evidence type="ECO:0000259" key="1">
    <source>
        <dbReference type="Pfam" id="PF00646"/>
    </source>
</evidence>
<gene>
    <name evidence="2" type="ORF">FCM35_KLT14620</name>
</gene>
<sequence length="392" mass="44340">MAMASSPSQIDHLSALPDEVLIIILSLLPTRRAARTSVLSPRFRHLWKASSSVDLSFAYCSSFKHSTYVSMANIALLSRTPSNPLLSLDLKIGSPLSCDLTDLQAFISSLLVHAHALGLRHLTIDGFSDFPSVFSISSLDSLSIRINSTFPSKIAFTHLRCLSINLTTKTSTQIQRLLSELCCLEDLQLHVFAEIEIVCLSSRTIKKLELFFDYIDIDSLGLSMPSLEFICLVYQCHYGCRNIPLIHGEIPFIRKAVVTINCLRQEHITAVVQLLNFISHVEELSLDLEEYGFSGYPFSVLMEPGKEMPTFPNLKHLDMSICFHEFNFDAVVTILHHCPTLESLILHHKPPDMYAVEWGKRYAWRSMLPRNRDELQANILLIHQELNAKENK</sequence>
<dbReference type="Gene3D" id="3.80.10.10">
    <property type="entry name" value="Ribonuclease Inhibitor"/>
    <property type="match status" value="1"/>
</dbReference>
<dbReference type="InterPro" id="IPR036047">
    <property type="entry name" value="F-box-like_dom_sf"/>
</dbReference>
<dbReference type="PANTHER" id="PTHR34223">
    <property type="entry name" value="OS11G0201299 PROTEIN"/>
    <property type="match status" value="1"/>
</dbReference>
<accession>A0A833QHM5</accession>
<evidence type="ECO:0000313" key="2">
    <source>
        <dbReference type="EMBL" id="KAF3321367.1"/>
    </source>
</evidence>
<evidence type="ECO:0000313" key="3">
    <source>
        <dbReference type="Proteomes" id="UP000623129"/>
    </source>
</evidence>
<proteinExistence type="predicted"/>
<dbReference type="SUPFAM" id="SSF52047">
    <property type="entry name" value="RNI-like"/>
    <property type="match status" value="1"/>
</dbReference>
<protein>
    <submittedName>
        <fullName evidence="2">F-box/LRR-repeat protein</fullName>
    </submittedName>
</protein>
<dbReference type="Proteomes" id="UP000623129">
    <property type="component" value="Unassembled WGS sequence"/>
</dbReference>
<dbReference type="InterPro" id="IPR053197">
    <property type="entry name" value="F-box_SCFL_complex_component"/>
</dbReference>
<dbReference type="InterPro" id="IPR053781">
    <property type="entry name" value="F-box_AtFBL13-like"/>
</dbReference>
<dbReference type="InterPro" id="IPR001810">
    <property type="entry name" value="F-box_dom"/>
</dbReference>
<organism evidence="2 3">
    <name type="scientific">Carex littledalei</name>
    <dbReference type="NCBI Taxonomy" id="544730"/>
    <lineage>
        <taxon>Eukaryota</taxon>
        <taxon>Viridiplantae</taxon>
        <taxon>Streptophyta</taxon>
        <taxon>Embryophyta</taxon>
        <taxon>Tracheophyta</taxon>
        <taxon>Spermatophyta</taxon>
        <taxon>Magnoliopsida</taxon>
        <taxon>Liliopsida</taxon>
        <taxon>Poales</taxon>
        <taxon>Cyperaceae</taxon>
        <taxon>Cyperoideae</taxon>
        <taxon>Cariceae</taxon>
        <taxon>Carex</taxon>
        <taxon>Carex subgen. Euthyceras</taxon>
    </lineage>
</organism>
<dbReference type="InterPro" id="IPR032675">
    <property type="entry name" value="LRR_dom_sf"/>
</dbReference>
<dbReference type="AlphaFoldDB" id="A0A833QHM5"/>
<comment type="caution">
    <text evidence="2">The sequence shown here is derived from an EMBL/GenBank/DDBJ whole genome shotgun (WGS) entry which is preliminary data.</text>
</comment>
<dbReference type="CDD" id="cd22160">
    <property type="entry name" value="F-box_AtFBL13-like"/>
    <property type="match status" value="1"/>
</dbReference>
<name>A0A833QHM5_9POAL</name>
<dbReference type="EMBL" id="SWLB01000027">
    <property type="protein sequence ID" value="KAF3321367.1"/>
    <property type="molecule type" value="Genomic_DNA"/>
</dbReference>
<feature type="domain" description="F-box" evidence="1">
    <location>
        <begin position="13"/>
        <end position="49"/>
    </location>
</feature>
<dbReference type="PANTHER" id="PTHR34223:SF51">
    <property type="entry name" value="OS06G0556300 PROTEIN"/>
    <property type="match status" value="1"/>
</dbReference>
<dbReference type="SUPFAM" id="SSF81383">
    <property type="entry name" value="F-box domain"/>
    <property type="match status" value="1"/>
</dbReference>
<reference evidence="2" key="1">
    <citation type="submission" date="2020-01" db="EMBL/GenBank/DDBJ databases">
        <title>Genome sequence of Kobresia littledalei, the first chromosome-level genome in the family Cyperaceae.</title>
        <authorList>
            <person name="Qu G."/>
        </authorList>
    </citation>
    <scope>NUCLEOTIDE SEQUENCE</scope>
    <source>
        <strain evidence="2">C.B.Clarke</strain>
        <tissue evidence="2">Leaf</tissue>
    </source>
</reference>